<dbReference type="InterPro" id="IPR020843">
    <property type="entry name" value="ER"/>
</dbReference>
<dbReference type="EMBL" id="CP036298">
    <property type="protein sequence ID" value="QDV27200.1"/>
    <property type="molecule type" value="Genomic_DNA"/>
</dbReference>
<dbReference type="CDD" id="cd05280">
    <property type="entry name" value="MDR_yhdh_yhfp"/>
    <property type="match status" value="1"/>
</dbReference>
<dbReference type="InterPro" id="IPR051397">
    <property type="entry name" value="Zn-ADH-like_protein"/>
</dbReference>
<dbReference type="EC" id="1.3.1.84" evidence="2"/>
<reference evidence="2 3" key="1">
    <citation type="submission" date="2019-02" db="EMBL/GenBank/DDBJ databases">
        <title>Deep-cultivation of Planctomycetes and their phenomic and genomic characterization uncovers novel biology.</title>
        <authorList>
            <person name="Wiegand S."/>
            <person name="Jogler M."/>
            <person name="Boedeker C."/>
            <person name="Pinto D."/>
            <person name="Vollmers J."/>
            <person name="Rivas-Marin E."/>
            <person name="Kohn T."/>
            <person name="Peeters S.H."/>
            <person name="Heuer A."/>
            <person name="Rast P."/>
            <person name="Oberbeckmann S."/>
            <person name="Bunk B."/>
            <person name="Jeske O."/>
            <person name="Meyerdierks A."/>
            <person name="Storesund J.E."/>
            <person name="Kallscheuer N."/>
            <person name="Luecker S."/>
            <person name="Lage O.M."/>
            <person name="Pohl T."/>
            <person name="Merkel B.J."/>
            <person name="Hornburger P."/>
            <person name="Mueller R.-W."/>
            <person name="Bruemmer F."/>
            <person name="Labrenz M."/>
            <person name="Spormann A.M."/>
            <person name="Op den Camp H."/>
            <person name="Overmann J."/>
            <person name="Amann R."/>
            <person name="Jetten M.S.M."/>
            <person name="Mascher T."/>
            <person name="Medema M.H."/>
            <person name="Devos D.P."/>
            <person name="Kaster A.-K."/>
            <person name="Ovreas L."/>
            <person name="Rohde M."/>
            <person name="Galperin M.Y."/>
            <person name="Jogler C."/>
        </authorList>
    </citation>
    <scope>NUCLEOTIDE SEQUENCE [LARGE SCALE GENOMIC DNA]</scope>
    <source>
        <strain evidence="2 3">Q31a</strain>
    </source>
</reference>
<evidence type="ECO:0000313" key="3">
    <source>
        <dbReference type="Proteomes" id="UP000318017"/>
    </source>
</evidence>
<keyword evidence="2" id="KW-0560">Oxidoreductase</keyword>
<proteinExistence type="predicted"/>
<protein>
    <submittedName>
        <fullName evidence="2">Acrylyl-CoA reductase AcuI</fullName>
        <ecNumber evidence="2">1.3.1.84</ecNumber>
    </submittedName>
</protein>
<sequence length="323" mass="34527">MVEQVEQTTRLEITSLTLHDLPAGEVTIAVEYSSLNFKDAMACQGHRGIIGSLPHVPGIDAAGVVLESTSPDYQPGNRVLVTGYDLGQKHWGGWAQRIRVPATWVVPLPSGLSTREAMIIGTAGFTAAQSVLALQRNGVLPEQGEVLVTGATGGVGSMGVKLLAHLGYQVVAVTGKLDQRNALRQAGATRVVSREEVSNDSTRPMLSAQWAGAIDTVGGQMLTSLLRGTQFGGCVTTCGLVAGAELNMTVYPFILRGISLCGVASAECPYPQRLAIWKRLSTDWKPRTLPHMVTEVTLRELPEQVDRMQTGHSLGRVVVRLNP</sequence>
<evidence type="ECO:0000313" key="2">
    <source>
        <dbReference type="EMBL" id="QDV27200.1"/>
    </source>
</evidence>
<dbReference type="InterPro" id="IPR036291">
    <property type="entry name" value="NAD(P)-bd_dom_sf"/>
</dbReference>
<evidence type="ECO:0000259" key="1">
    <source>
        <dbReference type="SMART" id="SM00829"/>
    </source>
</evidence>
<dbReference type="InterPro" id="IPR014188">
    <property type="entry name" value="Acrylyl-CoA_reductase_AcuI"/>
</dbReference>
<dbReference type="Gene3D" id="3.40.50.720">
    <property type="entry name" value="NAD(P)-binding Rossmann-like Domain"/>
    <property type="match status" value="1"/>
</dbReference>
<dbReference type="PANTHER" id="PTHR43677:SF1">
    <property type="entry name" value="ACRYLYL-COA REDUCTASE ACUI-RELATED"/>
    <property type="match status" value="1"/>
</dbReference>
<dbReference type="PANTHER" id="PTHR43677">
    <property type="entry name" value="SHORT-CHAIN DEHYDROGENASE/REDUCTASE"/>
    <property type="match status" value="1"/>
</dbReference>
<dbReference type="AlphaFoldDB" id="A0A518GF66"/>
<name>A0A518GF66_9BACT</name>
<dbReference type="InterPro" id="IPR011032">
    <property type="entry name" value="GroES-like_sf"/>
</dbReference>
<dbReference type="SMART" id="SM00829">
    <property type="entry name" value="PKS_ER"/>
    <property type="match status" value="1"/>
</dbReference>
<gene>
    <name evidence="2" type="primary">acuI_2</name>
    <name evidence="2" type="ORF">Q31a_55880</name>
</gene>
<dbReference type="Pfam" id="PF00107">
    <property type="entry name" value="ADH_zinc_N"/>
    <property type="match status" value="1"/>
</dbReference>
<dbReference type="NCBIfam" id="TIGR02823">
    <property type="entry name" value="oxido_YhdH"/>
    <property type="match status" value="1"/>
</dbReference>
<dbReference type="Proteomes" id="UP000318017">
    <property type="component" value="Chromosome"/>
</dbReference>
<dbReference type="InterPro" id="IPR013154">
    <property type="entry name" value="ADH-like_N"/>
</dbReference>
<organism evidence="2 3">
    <name type="scientific">Aureliella helgolandensis</name>
    <dbReference type="NCBI Taxonomy" id="2527968"/>
    <lineage>
        <taxon>Bacteria</taxon>
        <taxon>Pseudomonadati</taxon>
        <taxon>Planctomycetota</taxon>
        <taxon>Planctomycetia</taxon>
        <taxon>Pirellulales</taxon>
        <taxon>Pirellulaceae</taxon>
        <taxon>Aureliella</taxon>
    </lineage>
</organism>
<accession>A0A518GF66</accession>
<dbReference type="SUPFAM" id="SSF51735">
    <property type="entry name" value="NAD(P)-binding Rossmann-fold domains"/>
    <property type="match status" value="1"/>
</dbReference>
<dbReference type="Pfam" id="PF08240">
    <property type="entry name" value="ADH_N"/>
    <property type="match status" value="1"/>
</dbReference>
<dbReference type="Gene3D" id="3.90.180.10">
    <property type="entry name" value="Medium-chain alcohol dehydrogenases, catalytic domain"/>
    <property type="match status" value="1"/>
</dbReference>
<dbReference type="KEGG" id="ahel:Q31a_55880"/>
<feature type="domain" description="Enoyl reductase (ER)" evidence="1">
    <location>
        <begin position="8"/>
        <end position="319"/>
    </location>
</feature>
<keyword evidence="3" id="KW-1185">Reference proteome</keyword>
<dbReference type="InterPro" id="IPR013149">
    <property type="entry name" value="ADH-like_C"/>
</dbReference>
<dbReference type="SUPFAM" id="SSF50129">
    <property type="entry name" value="GroES-like"/>
    <property type="match status" value="1"/>
</dbReference>
<dbReference type="GO" id="GO:0043957">
    <property type="term" value="F:acryloyl-CoA reductase (NADPH) activity"/>
    <property type="evidence" value="ECO:0007669"/>
    <property type="project" value="UniProtKB-EC"/>
</dbReference>